<dbReference type="EMBL" id="CAJMWS010000844">
    <property type="protein sequence ID" value="CAE6465895.1"/>
    <property type="molecule type" value="Genomic_DNA"/>
</dbReference>
<dbReference type="Pfam" id="PF20153">
    <property type="entry name" value="DUF6535"/>
    <property type="match status" value="1"/>
</dbReference>
<dbReference type="AlphaFoldDB" id="A0A8H3BW99"/>
<evidence type="ECO:0000313" key="3">
    <source>
        <dbReference type="EMBL" id="CAE6465895.1"/>
    </source>
</evidence>
<name>A0A8H3BW99_9AGAM</name>
<accession>A0A8H3BW99</accession>
<evidence type="ECO:0000256" key="1">
    <source>
        <dbReference type="SAM" id="Phobius"/>
    </source>
</evidence>
<feature type="transmembrane region" description="Helical" evidence="1">
    <location>
        <begin position="49"/>
        <end position="73"/>
    </location>
</feature>
<protein>
    <recommendedName>
        <fullName evidence="2">DUF6535 domain-containing protein</fullName>
    </recommendedName>
</protein>
<evidence type="ECO:0000259" key="2">
    <source>
        <dbReference type="Pfam" id="PF20153"/>
    </source>
</evidence>
<feature type="transmembrane region" description="Helical" evidence="1">
    <location>
        <begin position="79"/>
        <end position="104"/>
    </location>
</feature>
<evidence type="ECO:0000313" key="4">
    <source>
        <dbReference type="Proteomes" id="UP000663846"/>
    </source>
</evidence>
<keyword evidence="1" id="KW-0812">Transmembrane</keyword>
<dbReference type="InterPro" id="IPR045338">
    <property type="entry name" value="DUF6535"/>
</dbReference>
<keyword evidence="1" id="KW-1133">Transmembrane helix</keyword>
<keyword evidence="1" id="KW-0472">Membrane</keyword>
<gene>
    <name evidence="3" type="ORF">RDB_LOCUS166972</name>
</gene>
<sequence>LSIAVSLMAMLAKEWCRTFLANRTGQPYPQAQRRQSKWMMIEHWKMQELLIVLPSLIHMSLLLFAIGLCITVWELSVTVAIPVVVVCGLAFLFYVLSSIAASVYEFFPYTTIVSSILRSQFMCDRYTAVTGLFWSTCDYLSIGLNKVLTSIKWIGYNLLVLPTRCLWVLTPDRLDRFYHTDFDAGFSELVLHVDDIELVPRPRIQGSNKTLPTQDMYNEHLKVTSYALKWLISTCEDPVLVGIALQAISGASSQLPRKPLKECEARLKILRILVSSRAGHSLNSDLERYVRALNFLNRSSEESVGDGDDIEVTLWELHRRNEK</sequence>
<feature type="domain" description="DUF6535" evidence="2">
    <location>
        <begin position="1"/>
        <end position="74"/>
    </location>
</feature>
<proteinExistence type="predicted"/>
<comment type="caution">
    <text evidence="3">The sequence shown here is derived from an EMBL/GenBank/DDBJ whole genome shotgun (WGS) entry which is preliminary data.</text>
</comment>
<feature type="non-terminal residue" evidence="3">
    <location>
        <position position="1"/>
    </location>
</feature>
<organism evidence="3 4">
    <name type="scientific">Rhizoctonia solani</name>
    <dbReference type="NCBI Taxonomy" id="456999"/>
    <lineage>
        <taxon>Eukaryota</taxon>
        <taxon>Fungi</taxon>
        <taxon>Dikarya</taxon>
        <taxon>Basidiomycota</taxon>
        <taxon>Agaricomycotina</taxon>
        <taxon>Agaricomycetes</taxon>
        <taxon>Cantharellales</taxon>
        <taxon>Ceratobasidiaceae</taxon>
        <taxon>Rhizoctonia</taxon>
    </lineage>
</organism>
<reference evidence="3" key="1">
    <citation type="submission" date="2021-01" db="EMBL/GenBank/DDBJ databases">
        <authorList>
            <person name="Kaushik A."/>
        </authorList>
    </citation>
    <scope>NUCLEOTIDE SEQUENCE</scope>
    <source>
        <strain evidence="3">AG1-1C</strain>
    </source>
</reference>
<dbReference type="Proteomes" id="UP000663846">
    <property type="component" value="Unassembled WGS sequence"/>
</dbReference>